<proteinExistence type="predicted"/>
<evidence type="ECO:0000256" key="1">
    <source>
        <dbReference type="ARBA" id="ARBA00001946"/>
    </source>
</evidence>
<dbReference type="KEGG" id="njp:NEJAP_1060"/>
<feature type="chain" id="PRO_5032725417" description="diguanylate cyclase" evidence="5">
    <location>
        <begin position="28"/>
        <end position="575"/>
    </location>
</feature>
<dbReference type="AlphaFoldDB" id="A0A7R6PF58"/>
<accession>A0A7R6PF58</accession>
<feature type="transmembrane region" description="Helical" evidence="4">
    <location>
        <begin position="310"/>
        <end position="336"/>
    </location>
</feature>
<dbReference type="CDD" id="cd01949">
    <property type="entry name" value="GGDEF"/>
    <property type="match status" value="1"/>
</dbReference>
<gene>
    <name evidence="7" type="ORF">NEJAP_1060</name>
</gene>
<keyword evidence="4" id="KW-0812">Transmembrane</keyword>
<sequence>MIKSFLSTFKLAIVLLMINSFVSSAQADETEKVLTVTTMDSAIDLTPFINIYEDATKKLTYKDFSNPKAGQQFKPLNKAANFGFSESAWWVKLRIVNHHEKIQRVTIRQNYPLIDYVDFHSQQHNNTWISYSTGDRREFSTRPINFMEFLFPIELLPNTETTIFMRFESSGPINIGLDLQSETSLFDTVSSNHLITGIYYGGFIILVFYNLLLFIAIKDRTFIYYLLYLASYGLFFAVMNGLAFQYFWPASPWLANQSLIILLSLSLIWSLQFSRSILSIKDISPVSNHITSGLIIVSTIPLFISPFVSYRLIIIPMSIITILCTVQLMAMGFIAFSRGSKPARYYLVAWSTLLIGIFAYMLKSFGILPHNTWTQNGQQIGSLIEMVLLSLAMSSKVNEYKKGSYIDSLTNLPNRRSFDERFSKEFDNVKGHKQGLLSLLIIDVDNFKHYNDKYGHSQGDEALKFVGKKLQSTARKNTIPSRYGGEEFAVILPNTSSEQAHTIGERIRSKIESDNAQQHNLTVSVGVATLEENNFASHHQLFEAADQALYYAKENGRNRTECFNTTIKDRRTTSC</sequence>
<dbReference type="InterPro" id="IPR000160">
    <property type="entry name" value="GGDEF_dom"/>
</dbReference>
<evidence type="ECO:0000259" key="6">
    <source>
        <dbReference type="PROSITE" id="PS50887"/>
    </source>
</evidence>
<dbReference type="PANTHER" id="PTHR45138">
    <property type="entry name" value="REGULATORY COMPONENTS OF SENSORY TRANSDUCTION SYSTEM"/>
    <property type="match status" value="1"/>
</dbReference>
<dbReference type="InterPro" id="IPR043128">
    <property type="entry name" value="Rev_trsase/Diguanyl_cyclase"/>
</dbReference>
<keyword evidence="8" id="KW-1185">Reference proteome</keyword>
<dbReference type="SUPFAM" id="SSF55073">
    <property type="entry name" value="Nucleotide cyclase"/>
    <property type="match status" value="1"/>
</dbReference>
<evidence type="ECO:0000256" key="4">
    <source>
        <dbReference type="SAM" id="Phobius"/>
    </source>
</evidence>
<dbReference type="Pfam" id="PF07695">
    <property type="entry name" value="7TMR-DISM_7TM"/>
    <property type="match status" value="1"/>
</dbReference>
<dbReference type="Proteomes" id="UP000595332">
    <property type="component" value="Chromosome"/>
</dbReference>
<dbReference type="NCBIfam" id="TIGR00254">
    <property type="entry name" value="GGDEF"/>
    <property type="match status" value="1"/>
</dbReference>
<name>A0A7R6PF58_9GAMM</name>
<dbReference type="GO" id="GO:0005886">
    <property type="term" value="C:plasma membrane"/>
    <property type="evidence" value="ECO:0007669"/>
    <property type="project" value="TreeGrafter"/>
</dbReference>
<dbReference type="FunFam" id="3.30.70.270:FF:000001">
    <property type="entry name" value="Diguanylate cyclase domain protein"/>
    <property type="match status" value="1"/>
</dbReference>
<evidence type="ECO:0000256" key="3">
    <source>
        <dbReference type="ARBA" id="ARBA00034247"/>
    </source>
</evidence>
<dbReference type="GO" id="GO:0052621">
    <property type="term" value="F:diguanylate cyclase activity"/>
    <property type="evidence" value="ECO:0007669"/>
    <property type="project" value="UniProtKB-EC"/>
</dbReference>
<feature type="transmembrane region" description="Helical" evidence="4">
    <location>
        <begin position="198"/>
        <end position="217"/>
    </location>
</feature>
<comment type="catalytic activity">
    <reaction evidence="3">
        <text>2 GTP = 3',3'-c-di-GMP + 2 diphosphate</text>
        <dbReference type="Rhea" id="RHEA:24898"/>
        <dbReference type="ChEBI" id="CHEBI:33019"/>
        <dbReference type="ChEBI" id="CHEBI:37565"/>
        <dbReference type="ChEBI" id="CHEBI:58805"/>
        <dbReference type="EC" id="2.7.7.65"/>
    </reaction>
</comment>
<organism evidence="7 8">
    <name type="scientific">Neptunomonas japonica JAMM 1380</name>
    <dbReference type="NCBI Taxonomy" id="1441457"/>
    <lineage>
        <taxon>Bacteria</taxon>
        <taxon>Pseudomonadati</taxon>
        <taxon>Pseudomonadota</taxon>
        <taxon>Gammaproteobacteria</taxon>
        <taxon>Oceanospirillales</taxon>
        <taxon>Oceanospirillaceae</taxon>
        <taxon>Neptunomonas</taxon>
    </lineage>
</organism>
<feature type="transmembrane region" description="Helical" evidence="4">
    <location>
        <begin position="286"/>
        <end position="304"/>
    </location>
</feature>
<dbReference type="Gene3D" id="2.60.40.2380">
    <property type="match status" value="1"/>
</dbReference>
<feature type="transmembrane region" description="Helical" evidence="4">
    <location>
        <begin position="343"/>
        <end position="362"/>
    </location>
</feature>
<feature type="transmembrane region" description="Helical" evidence="4">
    <location>
        <begin position="224"/>
        <end position="248"/>
    </location>
</feature>
<evidence type="ECO:0000256" key="5">
    <source>
        <dbReference type="SAM" id="SignalP"/>
    </source>
</evidence>
<feature type="transmembrane region" description="Helical" evidence="4">
    <location>
        <begin position="254"/>
        <end position="274"/>
    </location>
</feature>
<dbReference type="Pfam" id="PF07696">
    <property type="entry name" value="7TMR-DISMED2"/>
    <property type="match status" value="1"/>
</dbReference>
<dbReference type="PROSITE" id="PS50887">
    <property type="entry name" value="GGDEF"/>
    <property type="match status" value="1"/>
</dbReference>
<feature type="signal peptide" evidence="5">
    <location>
        <begin position="1"/>
        <end position="27"/>
    </location>
</feature>
<reference evidence="7 8" key="1">
    <citation type="journal article" date="2008" name="Int. J. Syst. Evol. Microbiol.">
        <title>Neptunomonas japonica sp. nov., an Osedax japonicus symbiont-like bacterium isolated from sediment adjacent to sperm whale carcasses off Kagoshima, Japan.</title>
        <authorList>
            <person name="Miyazaki M."/>
            <person name="Nogi Y."/>
            <person name="Fujiwara Y."/>
            <person name="Kawato M."/>
            <person name="Kubokawa K."/>
            <person name="Horikoshi K."/>
        </authorList>
    </citation>
    <scope>NUCLEOTIDE SEQUENCE [LARGE SCALE GENOMIC DNA]</scope>
    <source>
        <strain evidence="7 8">JAMM 1380</strain>
    </source>
</reference>
<keyword evidence="5" id="KW-0732">Signal</keyword>
<dbReference type="InterPro" id="IPR029787">
    <property type="entry name" value="Nucleotide_cyclase"/>
</dbReference>
<evidence type="ECO:0000256" key="2">
    <source>
        <dbReference type="ARBA" id="ARBA00012528"/>
    </source>
</evidence>
<dbReference type="Gene3D" id="3.30.70.270">
    <property type="match status" value="1"/>
</dbReference>
<keyword evidence="4" id="KW-1133">Transmembrane helix</keyword>
<dbReference type="InterPro" id="IPR011623">
    <property type="entry name" value="7TMR_DISM_rcpt_extracell_dom1"/>
</dbReference>
<keyword evidence="4" id="KW-0472">Membrane</keyword>
<dbReference type="GO" id="GO:1902201">
    <property type="term" value="P:negative regulation of bacterial-type flagellum-dependent cell motility"/>
    <property type="evidence" value="ECO:0007669"/>
    <property type="project" value="TreeGrafter"/>
</dbReference>
<protein>
    <recommendedName>
        <fullName evidence="2">diguanylate cyclase</fullName>
        <ecNumber evidence="2">2.7.7.65</ecNumber>
    </recommendedName>
</protein>
<dbReference type="GO" id="GO:0043709">
    <property type="term" value="P:cell adhesion involved in single-species biofilm formation"/>
    <property type="evidence" value="ECO:0007669"/>
    <property type="project" value="TreeGrafter"/>
</dbReference>
<dbReference type="InterPro" id="IPR011622">
    <property type="entry name" value="7TMR_DISM_rcpt_extracell_dom2"/>
</dbReference>
<dbReference type="SMART" id="SM00267">
    <property type="entry name" value="GGDEF"/>
    <property type="match status" value="1"/>
</dbReference>
<dbReference type="Pfam" id="PF00990">
    <property type="entry name" value="GGDEF"/>
    <property type="match status" value="1"/>
</dbReference>
<evidence type="ECO:0000313" key="7">
    <source>
        <dbReference type="EMBL" id="BBB29017.1"/>
    </source>
</evidence>
<dbReference type="EC" id="2.7.7.65" evidence="2"/>
<dbReference type="EMBL" id="AP014546">
    <property type="protein sequence ID" value="BBB29017.1"/>
    <property type="molecule type" value="Genomic_DNA"/>
</dbReference>
<feature type="domain" description="GGDEF" evidence="6">
    <location>
        <begin position="435"/>
        <end position="565"/>
    </location>
</feature>
<dbReference type="PANTHER" id="PTHR45138:SF9">
    <property type="entry name" value="DIGUANYLATE CYCLASE DGCM-RELATED"/>
    <property type="match status" value="1"/>
</dbReference>
<comment type="cofactor">
    <cofactor evidence="1">
        <name>Mg(2+)</name>
        <dbReference type="ChEBI" id="CHEBI:18420"/>
    </cofactor>
</comment>
<dbReference type="InterPro" id="IPR050469">
    <property type="entry name" value="Diguanylate_Cyclase"/>
</dbReference>
<evidence type="ECO:0000313" key="8">
    <source>
        <dbReference type="Proteomes" id="UP000595332"/>
    </source>
</evidence>